<keyword evidence="6 8" id="KW-0472">Membrane</keyword>
<evidence type="ECO:0000256" key="1">
    <source>
        <dbReference type="ARBA" id="ARBA00022448"/>
    </source>
</evidence>
<dbReference type="InterPro" id="IPR003810">
    <property type="entry name" value="Mntp/YtaF"/>
</dbReference>
<feature type="transmembrane region" description="Helical" evidence="8">
    <location>
        <begin position="290"/>
        <end position="311"/>
    </location>
</feature>
<reference evidence="9 10" key="1">
    <citation type="submission" date="2011-11" db="EMBL/GenBank/DDBJ databases">
        <title>Complete genome sequence of thermophilic Geobacillus thermoleovorans CCB_US3_UF5.</title>
        <authorList>
            <person name="Muhd Sakaff M.K.L."/>
            <person name="Abdul Rahman A.Y."/>
            <person name="Saito J.A."/>
            <person name="Hou S."/>
            <person name="Alam M."/>
        </authorList>
    </citation>
    <scope>NUCLEOTIDE SEQUENCE [LARGE SCALE GENOMIC DNA]</scope>
    <source>
        <strain evidence="9 10">CCB_US3_UF5</strain>
    </source>
</reference>
<accession>A0ABN4A3L1</accession>
<evidence type="ECO:0000313" key="10">
    <source>
        <dbReference type="Proteomes" id="UP000005636"/>
    </source>
</evidence>
<evidence type="ECO:0000256" key="3">
    <source>
        <dbReference type="ARBA" id="ARBA00022692"/>
    </source>
</evidence>
<dbReference type="PANTHER" id="PTHR35529:SF1">
    <property type="entry name" value="MANGANESE EFFLUX PUMP MNTP-RELATED"/>
    <property type="match status" value="1"/>
</dbReference>
<organism evidence="9 10">
    <name type="scientific">Geobacillus thermoleovorans CCB_US3_UF5</name>
    <dbReference type="NCBI Taxonomy" id="1111068"/>
    <lineage>
        <taxon>Bacteria</taxon>
        <taxon>Bacillati</taxon>
        <taxon>Bacillota</taxon>
        <taxon>Bacilli</taxon>
        <taxon>Bacillales</taxon>
        <taxon>Anoxybacillaceae</taxon>
        <taxon>Geobacillus</taxon>
        <taxon>Geobacillus thermoleovorans group</taxon>
    </lineage>
</organism>
<name>A0ABN4A3L1_GEOTH</name>
<keyword evidence="1 8" id="KW-0813">Transport</keyword>
<keyword evidence="4 8" id="KW-1133">Transmembrane helix</keyword>
<gene>
    <name evidence="8" type="primary">mntP</name>
    <name evidence="9" type="ORF">GTCCBUS3UF5_37880</name>
</gene>
<feature type="transmembrane region" description="Helical" evidence="8">
    <location>
        <begin position="200"/>
        <end position="221"/>
    </location>
</feature>
<dbReference type="EMBL" id="CP003125">
    <property type="protein sequence ID" value="AEV21088.1"/>
    <property type="molecule type" value="Genomic_DNA"/>
</dbReference>
<dbReference type="HAMAP" id="MF_01521">
    <property type="entry name" value="MntP_pump"/>
    <property type="match status" value="1"/>
</dbReference>
<proteinExistence type="inferred from homology"/>
<comment type="subcellular location">
    <subcellularLocation>
        <location evidence="8">Cell membrane</location>
        <topology evidence="8">Multi-pass membrane protein</topology>
    </subcellularLocation>
</comment>
<feature type="transmembrane region" description="Helical" evidence="8">
    <location>
        <begin position="137"/>
        <end position="161"/>
    </location>
</feature>
<comment type="similarity">
    <text evidence="8">Belongs to the MntP (TC 9.B.29) family.</text>
</comment>
<comment type="function">
    <text evidence="8">Probably functions as a manganese efflux pump.</text>
</comment>
<evidence type="ECO:0000256" key="5">
    <source>
        <dbReference type="ARBA" id="ARBA00023065"/>
    </source>
</evidence>
<evidence type="ECO:0000313" key="9">
    <source>
        <dbReference type="EMBL" id="AEV21088.1"/>
    </source>
</evidence>
<dbReference type="Proteomes" id="UP000005636">
    <property type="component" value="Chromosome"/>
</dbReference>
<feature type="transmembrane region" description="Helical" evidence="8">
    <location>
        <begin position="263"/>
        <end position="283"/>
    </location>
</feature>
<sequence length="312" mass="34303">MNKFHVSWSKKQLVYFLTVGGKPQASSSRLGVTEDRTETRFTDPCMGLEAALFGRAIVEKTALQTVRFKWQLEDLGDAVSKRETGLLWTGFFFSVRPSIRRRPLAARSASKLPWTCICLAIRPVREGRNMGAFIGEIIALSMMALALGMDAFSVALGMGLLRLRLRQMFYIGLTIGLFHILMPLAGMAVGRLLSREFGSVATYAGGALLLWLGGQMIIASFRRDDGSPLFPRGVGLLFFAFSVSLDSFSVGLSLGIFGARTMVTILLFGLFSMVLTWVGLFVGRHFQQWLGSYSEALGGSILLAFGLKLLFL</sequence>
<evidence type="ECO:0000256" key="6">
    <source>
        <dbReference type="ARBA" id="ARBA00023136"/>
    </source>
</evidence>
<dbReference type="Pfam" id="PF02659">
    <property type="entry name" value="Mntp"/>
    <property type="match status" value="1"/>
</dbReference>
<evidence type="ECO:0000256" key="8">
    <source>
        <dbReference type="HAMAP-Rule" id="MF_01521"/>
    </source>
</evidence>
<keyword evidence="5 8" id="KW-0406">Ion transport</keyword>
<evidence type="ECO:0000256" key="7">
    <source>
        <dbReference type="ARBA" id="ARBA00023211"/>
    </source>
</evidence>
<protein>
    <recommendedName>
        <fullName evidence="8">Putative manganese efflux pump MntP</fullName>
    </recommendedName>
</protein>
<keyword evidence="2 8" id="KW-1003">Cell membrane</keyword>
<dbReference type="PANTHER" id="PTHR35529">
    <property type="entry name" value="MANGANESE EFFLUX PUMP MNTP-RELATED"/>
    <property type="match status" value="1"/>
</dbReference>
<evidence type="ECO:0000256" key="4">
    <source>
        <dbReference type="ARBA" id="ARBA00022989"/>
    </source>
</evidence>
<feature type="transmembrane region" description="Helical" evidence="8">
    <location>
        <begin position="168"/>
        <end position="188"/>
    </location>
</feature>
<keyword evidence="3 8" id="KW-0812">Transmembrane</keyword>
<feature type="transmembrane region" description="Helical" evidence="8">
    <location>
        <begin position="233"/>
        <end position="257"/>
    </location>
</feature>
<evidence type="ECO:0000256" key="2">
    <source>
        <dbReference type="ARBA" id="ARBA00022475"/>
    </source>
</evidence>
<keyword evidence="7 8" id="KW-0464">Manganese</keyword>
<keyword evidence="10" id="KW-1185">Reference proteome</keyword>
<dbReference type="InterPro" id="IPR022929">
    <property type="entry name" value="Put_MntP"/>
</dbReference>